<evidence type="ECO:0000256" key="1">
    <source>
        <dbReference type="SAM" id="Phobius"/>
    </source>
</evidence>
<dbReference type="RefSeq" id="WP_184386324.1">
    <property type="nucleotide sequence ID" value="NZ_JACIDJ010000008.1"/>
</dbReference>
<dbReference type="EMBL" id="JACIDJ010000008">
    <property type="protein sequence ID" value="MBB3900090.1"/>
    <property type="molecule type" value="Genomic_DNA"/>
</dbReference>
<sequence>MARKLRAAVVGDSVIWGQGHPHPGKPHNLAFAALRQSGALDVTVPEGLFTAQSGAQASNIDGNNAFVLGRVPSAAVVPRNAISGEIPSGAPSARDQLRALAPRAEEVEVLVMDGGANDMGFLTAGLPFDGSQEDAVAEATRHIEGAARRLGMDAKEYFFSEHFTQRLESVTLALADARALRARHILYTGYYPGLSQDSRSDEVVGLLAGTAGVFLGSFLLGPVGLVAGVFLGISAREEARQAAAQVEFFYARLTSELTRRIAEHNRRSSGPSVHYVNPRFPNARAMYTREPWVYEPPGPGNQAVRDARITHYRSRMGGDPPVKQRPTIYNAHWAHPNEAGAAQYGRRIAEELDRVVNFSLRREAERISREPGIRARQDRLLFSRANGSVRALMRIAVVETVEFRLRFRQVVAFTTVGGPNAFRVMSSTLRTAAGDFGSRAFRAASRPRTPSHLEVLFDLRGVAYGQIGHLDFAFDGQNMVFDTAGDLELFVNGYPIFSGKVEAHQWRADGRFMRFRHPLP</sequence>
<dbReference type="InterPro" id="IPR036514">
    <property type="entry name" value="SGNH_hydro_sf"/>
</dbReference>
<keyword evidence="1" id="KW-1133">Transmembrane helix</keyword>
<evidence type="ECO:0000313" key="2">
    <source>
        <dbReference type="EMBL" id="MBB3900090.1"/>
    </source>
</evidence>
<evidence type="ECO:0000313" key="3">
    <source>
        <dbReference type="Proteomes" id="UP000553193"/>
    </source>
</evidence>
<protein>
    <submittedName>
        <fullName evidence="2">Uncharacterized protein</fullName>
    </submittedName>
</protein>
<name>A0A840AHY0_9PROT</name>
<proteinExistence type="predicted"/>
<dbReference type="GO" id="GO:0016788">
    <property type="term" value="F:hydrolase activity, acting on ester bonds"/>
    <property type="evidence" value="ECO:0007669"/>
    <property type="project" value="UniProtKB-ARBA"/>
</dbReference>
<organism evidence="2 3">
    <name type="scientific">Roseococcus suduntuyensis</name>
    <dbReference type="NCBI Taxonomy" id="455361"/>
    <lineage>
        <taxon>Bacteria</taxon>
        <taxon>Pseudomonadati</taxon>
        <taxon>Pseudomonadota</taxon>
        <taxon>Alphaproteobacteria</taxon>
        <taxon>Acetobacterales</taxon>
        <taxon>Roseomonadaceae</taxon>
        <taxon>Roseococcus</taxon>
    </lineage>
</organism>
<dbReference type="Proteomes" id="UP000553193">
    <property type="component" value="Unassembled WGS sequence"/>
</dbReference>
<reference evidence="2 3" key="1">
    <citation type="submission" date="2020-08" db="EMBL/GenBank/DDBJ databases">
        <title>Genomic Encyclopedia of Type Strains, Phase IV (KMG-IV): sequencing the most valuable type-strain genomes for metagenomic binning, comparative biology and taxonomic classification.</title>
        <authorList>
            <person name="Goeker M."/>
        </authorList>
    </citation>
    <scope>NUCLEOTIDE SEQUENCE [LARGE SCALE GENOMIC DNA]</scope>
    <source>
        <strain evidence="2 3">DSM 19979</strain>
    </source>
</reference>
<gene>
    <name evidence="2" type="ORF">GGQ83_003560</name>
</gene>
<keyword evidence="1" id="KW-0472">Membrane</keyword>
<comment type="caution">
    <text evidence="2">The sequence shown here is derived from an EMBL/GenBank/DDBJ whole genome shotgun (WGS) entry which is preliminary data.</text>
</comment>
<keyword evidence="1" id="KW-0812">Transmembrane</keyword>
<dbReference type="AlphaFoldDB" id="A0A840AHY0"/>
<accession>A0A840AHY0</accession>
<keyword evidence="3" id="KW-1185">Reference proteome</keyword>
<dbReference type="Gene3D" id="3.40.50.1110">
    <property type="entry name" value="SGNH hydrolase"/>
    <property type="match status" value="1"/>
</dbReference>
<feature type="transmembrane region" description="Helical" evidence="1">
    <location>
        <begin position="203"/>
        <end position="231"/>
    </location>
</feature>